<evidence type="ECO:0000313" key="2">
    <source>
        <dbReference type="EMBL" id="CAG2068435.1"/>
    </source>
</evidence>
<dbReference type="Proteomes" id="UP001153148">
    <property type="component" value="Unassembled WGS sequence"/>
</dbReference>
<gene>
    <name evidence="2" type="ORF">TPAB3V08_LOCUS15378</name>
</gene>
<dbReference type="EMBL" id="CAJPIN010090196">
    <property type="protein sequence ID" value="CAG2068435.1"/>
    <property type="molecule type" value="Genomic_DNA"/>
</dbReference>
<evidence type="ECO:0000313" key="3">
    <source>
        <dbReference type="Proteomes" id="UP001153148"/>
    </source>
</evidence>
<sequence length="40" mass="4417">MTVQSIARLTPWTVGPLKQPLTESGYSRDVNNMAPRKGCI</sequence>
<comment type="caution">
    <text evidence="2">The sequence shown here is derived from an EMBL/GenBank/DDBJ whole genome shotgun (WGS) entry which is preliminary data.</text>
</comment>
<evidence type="ECO:0000256" key="1">
    <source>
        <dbReference type="SAM" id="MobiDB-lite"/>
    </source>
</evidence>
<protein>
    <submittedName>
        <fullName evidence="2">Uncharacterized protein</fullName>
    </submittedName>
</protein>
<reference evidence="2" key="1">
    <citation type="submission" date="2021-03" db="EMBL/GenBank/DDBJ databases">
        <authorList>
            <person name="Tran Van P."/>
        </authorList>
    </citation>
    <scope>NUCLEOTIDE SEQUENCE</scope>
</reference>
<organism evidence="2 3">
    <name type="scientific">Timema podura</name>
    <name type="common">Walking stick</name>
    <dbReference type="NCBI Taxonomy" id="61482"/>
    <lineage>
        <taxon>Eukaryota</taxon>
        <taxon>Metazoa</taxon>
        <taxon>Ecdysozoa</taxon>
        <taxon>Arthropoda</taxon>
        <taxon>Hexapoda</taxon>
        <taxon>Insecta</taxon>
        <taxon>Pterygota</taxon>
        <taxon>Neoptera</taxon>
        <taxon>Polyneoptera</taxon>
        <taxon>Phasmatodea</taxon>
        <taxon>Timematodea</taxon>
        <taxon>Timematoidea</taxon>
        <taxon>Timematidae</taxon>
        <taxon>Timema</taxon>
    </lineage>
</organism>
<name>A0ABN7PMW5_TIMPD</name>
<proteinExistence type="predicted"/>
<keyword evidence="3" id="KW-1185">Reference proteome</keyword>
<accession>A0ABN7PMW5</accession>
<feature type="region of interest" description="Disordered" evidence="1">
    <location>
        <begin position="20"/>
        <end position="40"/>
    </location>
</feature>